<name>A0A0C3DZI3_9AGAM</name>
<dbReference type="OrthoDB" id="2669855at2759"/>
<organism evidence="2 3">
    <name type="scientific">Scleroderma citrinum Foug A</name>
    <dbReference type="NCBI Taxonomy" id="1036808"/>
    <lineage>
        <taxon>Eukaryota</taxon>
        <taxon>Fungi</taxon>
        <taxon>Dikarya</taxon>
        <taxon>Basidiomycota</taxon>
        <taxon>Agaricomycotina</taxon>
        <taxon>Agaricomycetes</taxon>
        <taxon>Agaricomycetidae</taxon>
        <taxon>Boletales</taxon>
        <taxon>Sclerodermatineae</taxon>
        <taxon>Sclerodermataceae</taxon>
        <taxon>Scleroderma</taxon>
    </lineage>
</organism>
<feature type="region of interest" description="Disordered" evidence="1">
    <location>
        <begin position="162"/>
        <end position="184"/>
    </location>
</feature>
<accession>A0A0C3DZI3</accession>
<dbReference type="AlphaFoldDB" id="A0A0C3DZI3"/>
<evidence type="ECO:0000313" key="2">
    <source>
        <dbReference type="EMBL" id="KIM61609.1"/>
    </source>
</evidence>
<keyword evidence="3" id="KW-1185">Reference proteome</keyword>
<dbReference type="Proteomes" id="UP000053989">
    <property type="component" value="Unassembled WGS sequence"/>
</dbReference>
<dbReference type="InParanoid" id="A0A0C3DZI3"/>
<dbReference type="EMBL" id="KN822050">
    <property type="protein sequence ID" value="KIM61609.1"/>
    <property type="molecule type" value="Genomic_DNA"/>
</dbReference>
<proteinExistence type="predicted"/>
<dbReference type="HOGENOM" id="CLU_712057_0_0_1"/>
<evidence type="ECO:0000313" key="3">
    <source>
        <dbReference type="Proteomes" id="UP000053989"/>
    </source>
</evidence>
<reference evidence="2 3" key="1">
    <citation type="submission" date="2014-04" db="EMBL/GenBank/DDBJ databases">
        <authorList>
            <consortium name="DOE Joint Genome Institute"/>
            <person name="Kuo A."/>
            <person name="Kohler A."/>
            <person name="Nagy L.G."/>
            <person name="Floudas D."/>
            <person name="Copeland A."/>
            <person name="Barry K.W."/>
            <person name="Cichocki N."/>
            <person name="Veneault-Fourrey C."/>
            <person name="LaButti K."/>
            <person name="Lindquist E.A."/>
            <person name="Lipzen A."/>
            <person name="Lundell T."/>
            <person name="Morin E."/>
            <person name="Murat C."/>
            <person name="Sun H."/>
            <person name="Tunlid A."/>
            <person name="Henrissat B."/>
            <person name="Grigoriev I.V."/>
            <person name="Hibbett D.S."/>
            <person name="Martin F."/>
            <person name="Nordberg H.P."/>
            <person name="Cantor M.N."/>
            <person name="Hua S.X."/>
        </authorList>
    </citation>
    <scope>NUCLEOTIDE SEQUENCE [LARGE SCALE GENOMIC DNA]</scope>
    <source>
        <strain evidence="2 3">Foug A</strain>
    </source>
</reference>
<dbReference type="STRING" id="1036808.A0A0C3DZI3"/>
<sequence>MTESLPDNPFAPLKKQRHRKVKANNPPPLYPSASRPDILQQGNALDGTHAQVTGPPSESIPQFYPHNQDGDHFGFFLNSPTHLIPPGTEPDLQAINNPYITAAQAHMQASTIPISHSPVYNFSSATQSGPPHIPNTTPATSQSNVPMSNIDPTLLGHASELAGAPKSLPKPNPLDSNLSDEDGDEMPDVGWAATGKARKTHPGFCPENVVSPPCIHGHLLTPDHEFQYSCDEDNQAAQNALRADNDTASAVVTGQGEDVLERHHKNNGCPSAPDPALLAHPSQTAMASKVQAPHNLKKLKDALPSPNNLGFYHATWKDCLEDAKKECRAAHALDNLFPSKAHDLNSSIMESLLLNDLSTWRSELKKVAIALTLTLFNLIPPHGTPSRE</sequence>
<gene>
    <name evidence="2" type="ORF">SCLCIDRAFT_25748</name>
</gene>
<feature type="region of interest" description="Disordered" evidence="1">
    <location>
        <begin position="1"/>
        <end position="40"/>
    </location>
</feature>
<evidence type="ECO:0000256" key="1">
    <source>
        <dbReference type="SAM" id="MobiDB-lite"/>
    </source>
</evidence>
<reference evidence="3" key="2">
    <citation type="submission" date="2015-01" db="EMBL/GenBank/DDBJ databases">
        <title>Evolutionary Origins and Diversification of the Mycorrhizal Mutualists.</title>
        <authorList>
            <consortium name="DOE Joint Genome Institute"/>
            <consortium name="Mycorrhizal Genomics Consortium"/>
            <person name="Kohler A."/>
            <person name="Kuo A."/>
            <person name="Nagy L.G."/>
            <person name="Floudas D."/>
            <person name="Copeland A."/>
            <person name="Barry K.W."/>
            <person name="Cichocki N."/>
            <person name="Veneault-Fourrey C."/>
            <person name="LaButti K."/>
            <person name="Lindquist E.A."/>
            <person name="Lipzen A."/>
            <person name="Lundell T."/>
            <person name="Morin E."/>
            <person name="Murat C."/>
            <person name="Riley R."/>
            <person name="Ohm R."/>
            <person name="Sun H."/>
            <person name="Tunlid A."/>
            <person name="Henrissat B."/>
            <person name="Grigoriev I.V."/>
            <person name="Hibbett D.S."/>
            <person name="Martin F."/>
        </authorList>
    </citation>
    <scope>NUCLEOTIDE SEQUENCE [LARGE SCALE GENOMIC DNA]</scope>
    <source>
        <strain evidence="3">Foug A</strain>
    </source>
</reference>
<feature type="region of interest" description="Disordered" evidence="1">
    <location>
        <begin position="123"/>
        <end position="143"/>
    </location>
</feature>
<protein>
    <submittedName>
        <fullName evidence="2">Uncharacterized protein</fullName>
    </submittedName>
</protein>